<comment type="caution">
    <text evidence="3">The sequence shown here is derived from an EMBL/GenBank/DDBJ whole genome shotgun (WGS) entry which is preliminary data.</text>
</comment>
<name>A0A967AGB1_9FLAO</name>
<dbReference type="Proteomes" id="UP000643701">
    <property type="component" value="Unassembled WGS sequence"/>
</dbReference>
<evidence type="ECO:0000256" key="1">
    <source>
        <dbReference type="SAM" id="Coils"/>
    </source>
</evidence>
<dbReference type="SUPFAM" id="SSF55729">
    <property type="entry name" value="Acyl-CoA N-acyltransferases (Nat)"/>
    <property type="match status" value="1"/>
</dbReference>
<gene>
    <name evidence="3" type="ORF">G7034_01405</name>
</gene>
<keyword evidence="1" id="KW-0175">Coiled coil</keyword>
<dbReference type="InterPro" id="IPR031165">
    <property type="entry name" value="GNAT_YJDJ"/>
</dbReference>
<protein>
    <submittedName>
        <fullName evidence="3">N-acetyltransferase</fullName>
    </submittedName>
</protein>
<dbReference type="AlphaFoldDB" id="A0A967AGB1"/>
<evidence type="ECO:0000313" key="4">
    <source>
        <dbReference type="Proteomes" id="UP000643701"/>
    </source>
</evidence>
<feature type="coiled-coil region" evidence="1">
    <location>
        <begin position="1"/>
        <end position="32"/>
    </location>
</feature>
<evidence type="ECO:0000259" key="2">
    <source>
        <dbReference type="PROSITE" id="PS51729"/>
    </source>
</evidence>
<sequence>MEELTLKKNKFLRQFEALVDNELIAIEFVEQERKTFLTKMIISDHLIEKGYKDKFIALVLDQLKEDEIKVVPTCKEVKSFMRGNKLKYADLLPVGIAL</sequence>
<dbReference type="PROSITE" id="PS51729">
    <property type="entry name" value="GNAT_YJDJ"/>
    <property type="match status" value="1"/>
</dbReference>
<dbReference type="Pfam" id="PF14542">
    <property type="entry name" value="Acetyltransf_CG"/>
    <property type="match status" value="1"/>
</dbReference>
<dbReference type="EMBL" id="JAANAS010000002">
    <property type="protein sequence ID" value="NGZ88905.1"/>
    <property type="molecule type" value="Genomic_DNA"/>
</dbReference>
<dbReference type="RefSeq" id="WP_166399176.1">
    <property type="nucleotide sequence ID" value="NZ_JAANAS010000002.1"/>
</dbReference>
<feature type="domain" description="N-acetyltransferase" evidence="2">
    <location>
        <begin position="7"/>
        <end position="93"/>
    </location>
</feature>
<keyword evidence="4" id="KW-1185">Reference proteome</keyword>
<organism evidence="3 4">
    <name type="scientific">Psychroflexus maritimus</name>
    <dbReference type="NCBI Taxonomy" id="2714865"/>
    <lineage>
        <taxon>Bacteria</taxon>
        <taxon>Pseudomonadati</taxon>
        <taxon>Bacteroidota</taxon>
        <taxon>Flavobacteriia</taxon>
        <taxon>Flavobacteriales</taxon>
        <taxon>Flavobacteriaceae</taxon>
        <taxon>Psychroflexus</taxon>
    </lineage>
</organism>
<evidence type="ECO:0000313" key="3">
    <source>
        <dbReference type="EMBL" id="NGZ88905.1"/>
    </source>
</evidence>
<proteinExistence type="predicted"/>
<reference evidence="3" key="1">
    <citation type="submission" date="2020-03" db="EMBL/GenBank/DDBJ databases">
        <title>Psychroflexus Maritimus sp. nov., isolate from marine sediment.</title>
        <authorList>
            <person name="Zhong Y.-L."/>
        </authorList>
    </citation>
    <scope>NUCLEOTIDE SEQUENCE</scope>
    <source>
        <strain evidence="3">C1</strain>
    </source>
</reference>
<dbReference type="Gene3D" id="3.40.630.30">
    <property type="match status" value="1"/>
</dbReference>
<accession>A0A967AGB1</accession>
<dbReference type="InterPro" id="IPR016181">
    <property type="entry name" value="Acyl_CoA_acyltransferase"/>
</dbReference>